<keyword evidence="2" id="KW-0472">Membrane</keyword>
<evidence type="ECO:0000259" key="3">
    <source>
        <dbReference type="Pfam" id="PF13828"/>
    </source>
</evidence>
<protein>
    <submittedName>
        <fullName evidence="4">DUF4190 domain-containing protein</fullName>
    </submittedName>
</protein>
<dbReference type="RefSeq" id="WP_261605750.1">
    <property type="nucleotide sequence ID" value="NZ_JAODOR010000003.1"/>
</dbReference>
<feature type="transmembrane region" description="Helical" evidence="2">
    <location>
        <begin position="123"/>
        <end position="151"/>
    </location>
</feature>
<feature type="compositionally biased region" description="Pro residues" evidence="1">
    <location>
        <begin position="1"/>
        <end position="21"/>
    </location>
</feature>
<sequence length="157" mass="16067">MSDPTPPQPPIAGPPTPPVAPPYATAPTYQPPAYPVQPPAFPGQQPVQQYPGAAPTYGAAPYGYGGYAPAQKTNVLSIISMIASILGFIWVLPFIGSLAGAIMGHISLNQLKTSGEKGRGMALAGVIVGWIGFGIIVLIAVFFFLVIGLGASSGSYA</sequence>
<keyword evidence="2" id="KW-0812">Transmembrane</keyword>
<reference evidence="4 5" key="1">
    <citation type="journal article" date="2024" name="Int. J. Syst. Evol. Microbiol.">
        <title>Microbacterium memoriense sp. nov., a member of the Actinomycetota from marine beach sediment of the north coast of Portugal.</title>
        <authorList>
            <person name="Santos J.D.N.D."/>
            <person name="Klimek D."/>
            <person name="Calusinska M."/>
            <person name="Lobo-da-Cunha A."/>
            <person name="Catita J."/>
            <person name="Goncalves H."/>
            <person name="Gonzalez I."/>
            <person name="Lage O.M."/>
        </authorList>
    </citation>
    <scope>NUCLEOTIDE SEQUENCE [LARGE SCALE GENOMIC DNA]</scope>
    <source>
        <strain evidence="4 5">PMIC_1C1B</strain>
    </source>
</reference>
<feature type="compositionally biased region" description="Pro residues" evidence="1">
    <location>
        <begin position="29"/>
        <end position="41"/>
    </location>
</feature>
<dbReference type="Pfam" id="PF13828">
    <property type="entry name" value="DUF4190"/>
    <property type="match status" value="1"/>
</dbReference>
<organism evidence="4 5">
    <name type="scientific">Microbacterium memoriense</name>
    <dbReference type="NCBI Taxonomy" id="2978350"/>
    <lineage>
        <taxon>Bacteria</taxon>
        <taxon>Bacillati</taxon>
        <taxon>Actinomycetota</taxon>
        <taxon>Actinomycetes</taxon>
        <taxon>Micrococcales</taxon>
        <taxon>Microbacteriaceae</taxon>
        <taxon>Microbacterium</taxon>
    </lineage>
</organism>
<dbReference type="EMBL" id="JAODOR010000003">
    <property type="protein sequence ID" value="MCT9001200.1"/>
    <property type="molecule type" value="Genomic_DNA"/>
</dbReference>
<proteinExistence type="predicted"/>
<evidence type="ECO:0000313" key="4">
    <source>
        <dbReference type="EMBL" id="MCT9001200.1"/>
    </source>
</evidence>
<evidence type="ECO:0000256" key="2">
    <source>
        <dbReference type="SAM" id="Phobius"/>
    </source>
</evidence>
<gene>
    <name evidence="4" type="ORF">N4R40_02295</name>
</gene>
<feature type="transmembrane region" description="Helical" evidence="2">
    <location>
        <begin position="75"/>
        <end position="102"/>
    </location>
</feature>
<feature type="domain" description="DUF4190" evidence="3">
    <location>
        <begin position="76"/>
        <end position="138"/>
    </location>
</feature>
<dbReference type="Proteomes" id="UP001300496">
    <property type="component" value="Unassembled WGS sequence"/>
</dbReference>
<evidence type="ECO:0000313" key="5">
    <source>
        <dbReference type="Proteomes" id="UP001300496"/>
    </source>
</evidence>
<keyword evidence="5" id="KW-1185">Reference proteome</keyword>
<evidence type="ECO:0000256" key="1">
    <source>
        <dbReference type="SAM" id="MobiDB-lite"/>
    </source>
</evidence>
<name>A0ABT2P999_9MICO</name>
<dbReference type="InterPro" id="IPR025241">
    <property type="entry name" value="DUF4190"/>
</dbReference>
<accession>A0ABT2P999</accession>
<keyword evidence="2" id="KW-1133">Transmembrane helix</keyword>
<feature type="region of interest" description="Disordered" evidence="1">
    <location>
        <begin position="1"/>
        <end position="46"/>
    </location>
</feature>
<comment type="caution">
    <text evidence="4">The sequence shown here is derived from an EMBL/GenBank/DDBJ whole genome shotgun (WGS) entry which is preliminary data.</text>
</comment>